<proteinExistence type="predicted"/>
<evidence type="ECO:0000313" key="2">
    <source>
        <dbReference type="Proteomes" id="UP000814140"/>
    </source>
</evidence>
<reference evidence="1" key="2">
    <citation type="journal article" date="2022" name="New Phytol.">
        <title>Evolutionary transition to the ectomycorrhizal habit in the genomes of a hyperdiverse lineage of mushroom-forming fungi.</title>
        <authorList>
            <person name="Looney B."/>
            <person name="Miyauchi S."/>
            <person name="Morin E."/>
            <person name="Drula E."/>
            <person name="Courty P.E."/>
            <person name="Kohler A."/>
            <person name="Kuo A."/>
            <person name="LaButti K."/>
            <person name="Pangilinan J."/>
            <person name="Lipzen A."/>
            <person name="Riley R."/>
            <person name="Andreopoulos W."/>
            <person name="He G."/>
            <person name="Johnson J."/>
            <person name="Nolan M."/>
            <person name="Tritt A."/>
            <person name="Barry K.W."/>
            <person name="Grigoriev I.V."/>
            <person name="Nagy L.G."/>
            <person name="Hibbett D."/>
            <person name="Henrissat B."/>
            <person name="Matheny P.B."/>
            <person name="Labbe J."/>
            <person name="Martin F.M."/>
        </authorList>
    </citation>
    <scope>NUCLEOTIDE SEQUENCE</scope>
    <source>
        <strain evidence="1">HHB10654</strain>
    </source>
</reference>
<gene>
    <name evidence="1" type="ORF">BV25DRAFT_1855218</name>
</gene>
<accession>A0ACB8T493</accession>
<name>A0ACB8T493_9AGAM</name>
<organism evidence="1 2">
    <name type="scientific">Artomyces pyxidatus</name>
    <dbReference type="NCBI Taxonomy" id="48021"/>
    <lineage>
        <taxon>Eukaryota</taxon>
        <taxon>Fungi</taxon>
        <taxon>Dikarya</taxon>
        <taxon>Basidiomycota</taxon>
        <taxon>Agaricomycotina</taxon>
        <taxon>Agaricomycetes</taxon>
        <taxon>Russulales</taxon>
        <taxon>Auriscalpiaceae</taxon>
        <taxon>Artomyces</taxon>
    </lineage>
</organism>
<dbReference type="Proteomes" id="UP000814140">
    <property type="component" value="Unassembled WGS sequence"/>
</dbReference>
<dbReference type="EMBL" id="MU277205">
    <property type="protein sequence ID" value="KAI0062936.1"/>
    <property type="molecule type" value="Genomic_DNA"/>
</dbReference>
<evidence type="ECO:0000313" key="1">
    <source>
        <dbReference type="EMBL" id="KAI0062936.1"/>
    </source>
</evidence>
<keyword evidence="2" id="KW-1185">Reference proteome</keyword>
<protein>
    <submittedName>
        <fullName evidence="1">Uncharacterized protein</fullName>
    </submittedName>
</protein>
<reference evidence="1" key="1">
    <citation type="submission" date="2021-03" db="EMBL/GenBank/DDBJ databases">
        <authorList>
            <consortium name="DOE Joint Genome Institute"/>
            <person name="Ahrendt S."/>
            <person name="Looney B.P."/>
            <person name="Miyauchi S."/>
            <person name="Morin E."/>
            <person name="Drula E."/>
            <person name="Courty P.E."/>
            <person name="Chicoki N."/>
            <person name="Fauchery L."/>
            <person name="Kohler A."/>
            <person name="Kuo A."/>
            <person name="Labutti K."/>
            <person name="Pangilinan J."/>
            <person name="Lipzen A."/>
            <person name="Riley R."/>
            <person name="Andreopoulos W."/>
            <person name="He G."/>
            <person name="Johnson J."/>
            <person name="Barry K.W."/>
            <person name="Grigoriev I.V."/>
            <person name="Nagy L."/>
            <person name="Hibbett D."/>
            <person name="Henrissat B."/>
            <person name="Matheny P.B."/>
            <person name="Labbe J."/>
            <person name="Martin F."/>
        </authorList>
    </citation>
    <scope>NUCLEOTIDE SEQUENCE</scope>
    <source>
        <strain evidence="1">HHB10654</strain>
    </source>
</reference>
<comment type="caution">
    <text evidence="1">The sequence shown here is derived from an EMBL/GenBank/DDBJ whole genome shotgun (WGS) entry which is preliminary data.</text>
</comment>
<sequence length="704" mass="77338">MEDLEKGEKRAKSDGAASGAPLRQRDSHDRENLDNNDMESPTVPYPGALPDTSDPNSITPPSFARSEFQTIVRRQRHGNDPEGLKIRHSRPRSPHSNTEWDFAGWGSMRYLEIPLEDLQPRVNTPHMLLGQLAALSVAGNDMAGGVFYTFPLVAASAGVYSPVCLLVACLLLFFFRRIMLELASTVRLNGANYVYLLQFAGKTLSLVGAAATLLDGVVTATVSAATASTYLAGEVTHLPFSTVVLTVLFFVGLSLVAFAGVKESASITAGIFIFHMSTMFALAIASMVHWARADPQSLVLRANWSQRPNSALETVRALFYGICIAILGVTGFECTPSYIEHMRPKTYSAVLRNLIIVVAVLNTTLCFLLYGILPSESISQGANVLSVLADRAAGRWLRIIVVTDAVSVLLGGVMTGVMASTALFERLAEDRLLPQSFLWTLPYTGSQYIATLCSVGLALLLYVASGMNLQTVSSIFSIAFLFVFFLFTVSNLILKINRPRLSRPPHTSMFTLIGAFVVVCTTWAGNIVLNPSAVGVFVASFFIVLLVFLALNAQPIILRLALRMYDASSLSRFHRGKDWLLRRYRRSRGTRVCIWIKDDDIHTMLQALLSVQRNTPDACTVVFVHAYPNVDRIPSELHPNTRLLDEAFPMITIDLAFVQGAFCPSLVEATSRNLDVPRSRMCVISLDRDNHWDLADYGGARVIM</sequence>